<dbReference type="KEGG" id="ptm:GSPATT00017221001"/>
<dbReference type="HOGENOM" id="CLU_021102_4_0_1"/>
<dbReference type="Pfam" id="PF09384">
    <property type="entry name" value="UTP15_C"/>
    <property type="match status" value="1"/>
</dbReference>
<dbReference type="InParanoid" id="A0DIJ7"/>
<keyword evidence="8" id="KW-1185">Reference proteome</keyword>
<dbReference type="OrthoDB" id="431715at2759"/>
<dbReference type="InterPro" id="IPR015943">
    <property type="entry name" value="WD40/YVTN_repeat-like_dom_sf"/>
</dbReference>
<dbReference type="GeneID" id="5036050"/>
<dbReference type="GO" id="GO:0045943">
    <property type="term" value="P:positive regulation of transcription by RNA polymerase I"/>
    <property type="evidence" value="ECO:0000318"/>
    <property type="project" value="GO_Central"/>
</dbReference>
<evidence type="ECO:0000259" key="6">
    <source>
        <dbReference type="Pfam" id="PF09384"/>
    </source>
</evidence>
<evidence type="ECO:0000256" key="2">
    <source>
        <dbReference type="ARBA" id="ARBA00022552"/>
    </source>
</evidence>
<proteinExistence type="predicted"/>
<dbReference type="Gene3D" id="2.130.10.10">
    <property type="entry name" value="YVTN repeat-like/Quinoprotein amine dehydrogenase"/>
    <property type="match status" value="2"/>
</dbReference>
<gene>
    <name evidence="7" type="ORF">GSPATT00017221001</name>
</gene>
<dbReference type="PANTHER" id="PTHR19924">
    <property type="entry name" value="UTP15 U3 SMALL NUCLEOLAR RNA-ASSOCIATED PROTEIN 15 FAMILY MEMBER"/>
    <property type="match status" value="1"/>
</dbReference>
<dbReference type="InterPro" id="IPR001680">
    <property type="entry name" value="WD40_rpt"/>
</dbReference>
<comment type="subcellular location">
    <subcellularLocation>
        <location evidence="1">Nucleus</location>
        <location evidence="1">Nucleolus</location>
    </subcellularLocation>
</comment>
<dbReference type="OMA" id="ATYQVVH"/>
<dbReference type="EMBL" id="CT868452">
    <property type="protein sequence ID" value="CAK82864.1"/>
    <property type="molecule type" value="Genomic_DNA"/>
</dbReference>
<accession>A0DIJ7</accession>
<dbReference type="FunFam" id="2.130.10.10:FF:002591">
    <property type="entry name" value="Src-associated protein-like protein"/>
    <property type="match status" value="1"/>
</dbReference>
<organism evidence="7 8">
    <name type="scientific">Paramecium tetraurelia</name>
    <dbReference type="NCBI Taxonomy" id="5888"/>
    <lineage>
        <taxon>Eukaryota</taxon>
        <taxon>Sar</taxon>
        <taxon>Alveolata</taxon>
        <taxon>Ciliophora</taxon>
        <taxon>Intramacronucleata</taxon>
        <taxon>Oligohymenophorea</taxon>
        <taxon>Peniculida</taxon>
        <taxon>Parameciidae</taxon>
        <taxon>Paramecium</taxon>
    </lineage>
</organism>
<dbReference type="eggNOG" id="KOG0310">
    <property type="taxonomic scope" value="Eukaryota"/>
</dbReference>
<evidence type="ECO:0000256" key="4">
    <source>
        <dbReference type="ARBA" id="ARBA00022737"/>
    </source>
</evidence>
<keyword evidence="2" id="KW-0698">rRNA processing</keyword>
<evidence type="ECO:0000313" key="7">
    <source>
        <dbReference type="EMBL" id="CAK82864.1"/>
    </source>
</evidence>
<protein>
    <recommendedName>
        <fullName evidence="6">U3 small nucleolar RNA-associated protein 15 C-terminal domain-containing protein</fullName>
    </recommendedName>
</protein>
<dbReference type="Pfam" id="PF00400">
    <property type="entry name" value="WD40"/>
    <property type="match status" value="2"/>
</dbReference>
<reference evidence="7 8" key="1">
    <citation type="journal article" date="2006" name="Nature">
        <title>Global trends of whole-genome duplications revealed by the ciliate Paramecium tetraurelia.</title>
        <authorList>
            <consortium name="Genoscope"/>
            <person name="Aury J.-M."/>
            <person name="Jaillon O."/>
            <person name="Duret L."/>
            <person name="Noel B."/>
            <person name="Jubin C."/>
            <person name="Porcel B.M."/>
            <person name="Segurens B."/>
            <person name="Daubin V."/>
            <person name="Anthouard V."/>
            <person name="Aiach N."/>
            <person name="Arnaiz O."/>
            <person name="Billaut A."/>
            <person name="Beisson J."/>
            <person name="Blanc I."/>
            <person name="Bouhouche K."/>
            <person name="Camara F."/>
            <person name="Duharcourt S."/>
            <person name="Guigo R."/>
            <person name="Gogendeau D."/>
            <person name="Katinka M."/>
            <person name="Keller A.-M."/>
            <person name="Kissmehl R."/>
            <person name="Klotz C."/>
            <person name="Koll F."/>
            <person name="Le Moue A."/>
            <person name="Lepere C."/>
            <person name="Malinsky S."/>
            <person name="Nowacki M."/>
            <person name="Nowak J.K."/>
            <person name="Plattner H."/>
            <person name="Poulain J."/>
            <person name="Ruiz F."/>
            <person name="Serrano V."/>
            <person name="Zagulski M."/>
            <person name="Dessen P."/>
            <person name="Betermier M."/>
            <person name="Weissenbach J."/>
            <person name="Scarpelli C."/>
            <person name="Schachter V."/>
            <person name="Sperling L."/>
            <person name="Meyer E."/>
            <person name="Cohen J."/>
            <person name="Wincker P."/>
        </authorList>
    </citation>
    <scope>NUCLEOTIDE SEQUENCE [LARGE SCALE GENOMIC DNA]</scope>
    <source>
        <strain evidence="7 8">Stock d4-2</strain>
    </source>
</reference>
<keyword evidence="5" id="KW-0539">Nucleus</keyword>
<dbReference type="GO" id="GO:0005730">
    <property type="term" value="C:nucleolus"/>
    <property type="evidence" value="ECO:0000318"/>
    <property type="project" value="GO_Central"/>
</dbReference>
<dbReference type="InterPro" id="IPR018983">
    <property type="entry name" value="U3_snoRNA-assocProt_15_C"/>
</dbReference>
<evidence type="ECO:0000256" key="1">
    <source>
        <dbReference type="ARBA" id="ARBA00004604"/>
    </source>
</evidence>
<dbReference type="Proteomes" id="UP000000600">
    <property type="component" value="Unassembled WGS sequence"/>
</dbReference>
<dbReference type="SUPFAM" id="SSF50978">
    <property type="entry name" value="WD40 repeat-like"/>
    <property type="match status" value="1"/>
</dbReference>
<evidence type="ECO:0000256" key="5">
    <source>
        <dbReference type="ARBA" id="ARBA00023242"/>
    </source>
</evidence>
<dbReference type="AlphaFoldDB" id="A0DIJ7"/>
<evidence type="ECO:0000256" key="3">
    <source>
        <dbReference type="ARBA" id="ARBA00022574"/>
    </source>
</evidence>
<dbReference type="RefSeq" id="XP_001450261.1">
    <property type="nucleotide sequence ID" value="XM_001450224.1"/>
</dbReference>
<name>A0DIJ7_PARTE</name>
<dbReference type="STRING" id="5888.A0DIJ7"/>
<sequence>MDNYIKLKEKLLFKKPVSDNAENRYWNSFNQVLEKQHNQSIKAISASNNIKQRIAVASGNTVEIFSTNKNQITQTLSRFKTQVLSLQLRCDSQLLATSHEDGLVNIMNLKTKTSLRQFKNFKKPVHSVSFNNTDQIYAAGDDGTIKLFDIPNDIVIRSIPNAHNDFIRSIAGYEDRQLLSSSYDKFIKLYDLRSSSNDPIRSYLTNHPIESILILPNKLNFISAQDQFTTLWDFRKENLIQELHTNQKTITSLTLTQYHDQTRIITGSLDHQIKFIRTDIFNVTHQLKWKSPVMALDASLDGFNIAIGGNDGQLQINQLKPSKNDEDIEEEEDYIPEYLKSNPHLQRRIKNYKFYNRGIYSKLSDYDYKVPTIQNQKFSGYDKLLVSFKYKEAIVKAFKEKKTSIILSLVEELSERGALEVALKDIDDEELQMILQFILQKMSNPKYSGSMLHVLDILVGILLSSILDIYNIGDIYDQVREELQIQREMTILKGMILI</sequence>
<dbReference type="GO" id="GO:0006364">
    <property type="term" value="P:rRNA processing"/>
    <property type="evidence" value="ECO:0000318"/>
    <property type="project" value="GO_Central"/>
</dbReference>
<keyword evidence="3" id="KW-0853">WD repeat</keyword>
<keyword evidence="4" id="KW-0677">Repeat</keyword>
<dbReference type="PANTHER" id="PTHR19924:SF26">
    <property type="entry name" value="U3 SMALL NUCLEOLAR RNA-ASSOCIATED PROTEIN 15 HOMOLOG"/>
    <property type="match status" value="1"/>
</dbReference>
<feature type="domain" description="U3 small nucleolar RNA-associated protein 15 C-terminal" evidence="6">
    <location>
        <begin position="365"/>
        <end position="496"/>
    </location>
</feature>
<evidence type="ECO:0000313" key="8">
    <source>
        <dbReference type="Proteomes" id="UP000000600"/>
    </source>
</evidence>
<dbReference type="InterPro" id="IPR036322">
    <property type="entry name" value="WD40_repeat_dom_sf"/>
</dbReference>
<dbReference type="SMART" id="SM00320">
    <property type="entry name" value="WD40"/>
    <property type="match status" value="7"/>
</dbReference>